<dbReference type="SUPFAM" id="SSF57196">
    <property type="entry name" value="EGF/Laminin"/>
    <property type="match status" value="1"/>
</dbReference>
<evidence type="ECO:0000259" key="11">
    <source>
        <dbReference type="PROSITE" id="PS50026"/>
    </source>
</evidence>
<feature type="disulfide bond" evidence="9">
    <location>
        <begin position="220"/>
        <end position="230"/>
    </location>
</feature>
<keyword evidence="3 10" id="KW-0812">Transmembrane</keyword>
<dbReference type="InterPro" id="IPR018097">
    <property type="entry name" value="EGF_Ca-bd_CS"/>
</dbReference>
<keyword evidence="5" id="KW-0430">Lectin</keyword>
<dbReference type="InterPro" id="IPR016187">
    <property type="entry name" value="CTDL_fold"/>
</dbReference>
<dbReference type="GO" id="GO:0005509">
    <property type="term" value="F:calcium ion binding"/>
    <property type="evidence" value="ECO:0007669"/>
    <property type="project" value="InterPro"/>
</dbReference>
<evidence type="ECO:0000256" key="10">
    <source>
        <dbReference type="SAM" id="Phobius"/>
    </source>
</evidence>
<dbReference type="AlphaFoldDB" id="A0A665WGE6"/>
<reference evidence="12" key="2">
    <citation type="submission" date="2025-08" db="UniProtKB">
        <authorList>
            <consortium name="Ensembl"/>
        </authorList>
    </citation>
    <scope>IDENTIFICATION</scope>
</reference>
<dbReference type="PROSITE" id="PS00010">
    <property type="entry name" value="ASX_HYDROXYL"/>
    <property type="match status" value="1"/>
</dbReference>
<reference evidence="12" key="1">
    <citation type="submission" date="2021-04" db="EMBL/GenBank/DDBJ databases">
        <authorList>
            <consortium name="Wellcome Sanger Institute Data Sharing"/>
        </authorList>
    </citation>
    <scope>NUCLEOTIDE SEQUENCE [LARGE SCALE GENOMIC DNA]</scope>
</reference>
<evidence type="ECO:0000256" key="4">
    <source>
        <dbReference type="ARBA" id="ARBA00022729"/>
    </source>
</evidence>
<protein>
    <recommendedName>
        <fullName evidence="11">EGF-like domain-containing protein</fullName>
    </recommendedName>
</protein>
<dbReference type="InterPro" id="IPR051505">
    <property type="entry name" value="C-type_lectin_domain"/>
</dbReference>
<accession>A0A665WGE6</accession>
<dbReference type="PANTHER" id="PTHR14789">
    <property type="entry name" value="CHONDROLECTIN VARIANT CHODLFDELTAE"/>
    <property type="match status" value="1"/>
</dbReference>
<organism evidence="12 13">
    <name type="scientific">Echeneis naucrates</name>
    <name type="common">Live sharksucker</name>
    <dbReference type="NCBI Taxonomy" id="173247"/>
    <lineage>
        <taxon>Eukaryota</taxon>
        <taxon>Metazoa</taxon>
        <taxon>Chordata</taxon>
        <taxon>Craniata</taxon>
        <taxon>Vertebrata</taxon>
        <taxon>Euteleostomi</taxon>
        <taxon>Actinopterygii</taxon>
        <taxon>Neopterygii</taxon>
        <taxon>Teleostei</taxon>
        <taxon>Neoteleostei</taxon>
        <taxon>Acanthomorphata</taxon>
        <taxon>Carangaria</taxon>
        <taxon>Carangiformes</taxon>
        <taxon>Echeneidae</taxon>
        <taxon>Echeneis</taxon>
    </lineage>
</organism>
<proteinExistence type="predicted"/>
<keyword evidence="4" id="KW-0732">Signal</keyword>
<evidence type="ECO:0000313" key="12">
    <source>
        <dbReference type="Ensembl" id="ENSENLP00000043038.1"/>
    </source>
</evidence>
<dbReference type="PANTHER" id="PTHR14789:SF9">
    <property type="entry name" value="THROMBOMODULIN"/>
    <property type="match status" value="1"/>
</dbReference>
<comment type="caution">
    <text evidence="9">Lacks conserved residue(s) required for the propagation of feature annotation.</text>
</comment>
<evidence type="ECO:0000256" key="3">
    <source>
        <dbReference type="ARBA" id="ARBA00022692"/>
    </source>
</evidence>
<dbReference type="InterPro" id="IPR001881">
    <property type="entry name" value="EGF-like_Ca-bd_dom"/>
</dbReference>
<comment type="subcellular location">
    <subcellularLocation>
        <location evidence="1">Membrane</location>
        <topology evidence="1">Single-pass type I membrane protein</topology>
    </subcellularLocation>
</comment>
<dbReference type="PROSITE" id="PS01186">
    <property type="entry name" value="EGF_2"/>
    <property type="match status" value="1"/>
</dbReference>
<evidence type="ECO:0000256" key="7">
    <source>
        <dbReference type="ARBA" id="ARBA00023136"/>
    </source>
</evidence>
<evidence type="ECO:0000313" key="13">
    <source>
        <dbReference type="Proteomes" id="UP000472264"/>
    </source>
</evidence>
<evidence type="ECO:0000256" key="9">
    <source>
        <dbReference type="PROSITE-ProRule" id="PRU00076"/>
    </source>
</evidence>
<evidence type="ECO:0000256" key="5">
    <source>
        <dbReference type="ARBA" id="ARBA00022734"/>
    </source>
</evidence>
<dbReference type="CDD" id="cd00054">
    <property type="entry name" value="EGF_CA"/>
    <property type="match status" value="1"/>
</dbReference>
<evidence type="ECO:0000256" key="2">
    <source>
        <dbReference type="ARBA" id="ARBA00022536"/>
    </source>
</evidence>
<dbReference type="SMART" id="SM00179">
    <property type="entry name" value="EGF_CA"/>
    <property type="match status" value="1"/>
</dbReference>
<sequence length="335" mass="36696">IVYATLRPPNIDMMTRTARDVLLFGFFLCRLGGAAPVQSGHCAGNQCLVVLLDNKNFTGAGETCSEYSGTLLTINPEDLKILSGLLSGLDAGLWLQLPGSSGLQKCSSISVSAAGELAVRWLPCSEQLDGVLCQQTYTDTCGAVEPSAAAQKDGATAPDSKHLCFEGRWTQTCTCPEGHTLHRNQLSCKENPCRAQCYCMEGYITDERNGTIYCTDINECDSDHMCQHRCENTFGSYKCLCHEGYRLHKDGMCVPIEIEEVKGEENDLRSPSGAVPHYVKTGSALGISAFIMLCAVLLCCLVRHMRRRCGKFKLSSLSHPDIDIFYLQQCNFVFA</sequence>
<feature type="domain" description="EGF-like" evidence="11">
    <location>
        <begin position="216"/>
        <end position="254"/>
    </location>
</feature>
<evidence type="ECO:0000256" key="1">
    <source>
        <dbReference type="ARBA" id="ARBA00004479"/>
    </source>
</evidence>
<evidence type="ECO:0000256" key="8">
    <source>
        <dbReference type="ARBA" id="ARBA00023157"/>
    </source>
</evidence>
<dbReference type="Pfam" id="PF07645">
    <property type="entry name" value="EGF_CA"/>
    <property type="match status" value="1"/>
</dbReference>
<dbReference type="InterPro" id="IPR049883">
    <property type="entry name" value="NOTCH1_EGF-like"/>
</dbReference>
<dbReference type="PROSITE" id="PS50026">
    <property type="entry name" value="EGF_3"/>
    <property type="match status" value="1"/>
</dbReference>
<name>A0A665WGE6_ECHNA</name>
<keyword evidence="8 9" id="KW-1015">Disulfide bond</keyword>
<evidence type="ECO:0000256" key="6">
    <source>
        <dbReference type="ARBA" id="ARBA00022989"/>
    </source>
</evidence>
<dbReference type="SMART" id="SM00181">
    <property type="entry name" value="EGF"/>
    <property type="match status" value="1"/>
</dbReference>
<dbReference type="InterPro" id="IPR000742">
    <property type="entry name" value="EGF"/>
</dbReference>
<keyword evidence="6 10" id="KW-1133">Transmembrane helix</keyword>
<dbReference type="GO" id="GO:0016020">
    <property type="term" value="C:membrane"/>
    <property type="evidence" value="ECO:0007669"/>
    <property type="project" value="UniProtKB-SubCell"/>
</dbReference>
<keyword evidence="7 10" id="KW-0472">Membrane</keyword>
<gene>
    <name evidence="12" type="primary">LOC115037759</name>
</gene>
<dbReference type="Ensembl" id="ENSENLT00000044133.1">
    <property type="protein sequence ID" value="ENSENLP00000043038.1"/>
    <property type="gene ID" value="ENSENLG00000018382.1"/>
</dbReference>
<dbReference type="PROSITE" id="PS01187">
    <property type="entry name" value="EGF_CA"/>
    <property type="match status" value="1"/>
</dbReference>
<dbReference type="SUPFAM" id="SSF56436">
    <property type="entry name" value="C-type lectin-like"/>
    <property type="match status" value="1"/>
</dbReference>
<dbReference type="GO" id="GO:0030246">
    <property type="term" value="F:carbohydrate binding"/>
    <property type="evidence" value="ECO:0007669"/>
    <property type="project" value="UniProtKB-KW"/>
</dbReference>
<feature type="transmembrane region" description="Helical" evidence="10">
    <location>
        <begin position="284"/>
        <end position="302"/>
    </location>
</feature>
<dbReference type="Gene3D" id="2.10.25.10">
    <property type="entry name" value="Laminin"/>
    <property type="match status" value="1"/>
</dbReference>
<dbReference type="Proteomes" id="UP000472264">
    <property type="component" value="Chromosome 24"/>
</dbReference>
<dbReference type="InterPro" id="IPR000152">
    <property type="entry name" value="EGF-type_Asp/Asn_hydroxyl_site"/>
</dbReference>
<reference evidence="12" key="3">
    <citation type="submission" date="2025-09" db="UniProtKB">
        <authorList>
            <consortium name="Ensembl"/>
        </authorList>
    </citation>
    <scope>IDENTIFICATION</scope>
</reference>
<keyword evidence="13" id="KW-1185">Reference proteome</keyword>
<keyword evidence="2 9" id="KW-0245">EGF-like domain</keyword>